<accession>A0A538T2D6</accession>
<protein>
    <submittedName>
        <fullName evidence="2">Uncharacterized protein</fullName>
    </submittedName>
</protein>
<gene>
    <name evidence="2" type="ORF">E6K72_03290</name>
</gene>
<name>A0A538T2D6_UNCEI</name>
<feature type="region of interest" description="Disordered" evidence="1">
    <location>
        <begin position="1"/>
        <end position="22"/>
    </location>
</feature>
<evidence type="ECO:0000313" key="2">
    <source>
        <dbReference type="EMBL" id="TMQ57805.1"/>
    </source>
</evidence>
<evidence type="ECO:0000313" key="3">
    <source>
        <dbReference type="Proteomes" id="UP000317716"/>
    </source>
</evidence>
<proteinExistence type="predicted"/>
<reference evidence="2 3" key="1">
    <citation type="journal article" date="2019" name="Nat. Microbiol.">
        <title>Mediterranean grassland soil C-N compound turnover is dependent on rainfall and depth, and is mediated by genomically divergent microorganisms.</title>
        <authorList>
            <person name="Diamond S."/>
            <person name="Andeer P.F."/>
            <person name="Li Z."/>
            <person name="Crits-Christoph A."/>
            <person name="Burstein D."/>
            <person name="Anantharaman K."/>
            <person name="Lane K.R."/>
            <person name="Thomas B.C."/>
            <person name="Pan C."/>
            <person name="Northen T.R."/>
            <person name="Banfield J.F."/>
        </authorList>
    </citation>
    <scope>NUCLEOTIDE SEQUENCE [LARGE SCALE GENOMIC DNA]</scope>
    <source>
        <strain evidence="2">WS_2</strain>
    </source>
</reference>
<dbReference type="Proteomes" id="UP000317716">
    <property type="component" value="Unassembled WGS sequence"/>
</dbReference>
<evidence type="ECO:0000256" key="1">
    <source>
        <dbReference type="SAM" id="MobiDB-lite"/>
    </source>
</evidence>
<comment type="caution">
    <text evidence="2">The sequence shown here is derived from an EMBL/GenBank/DDBJ whole genome shotgun (WGS) entry which is preliminary data.</text>
</comment>
<organism evidence="2 3">
    <name type="scientific">Eiseniibacteriota bacterium</name>
    <dbReference type="NCBI Taxonomy" id="2212470"/>
    <lineage>
        <taxon>Bacteria</taxon>
        <taxon>Candidatus Eiseniibacteriota</taxon>
    </lineage>
</organism>
<dbReference type="EMBL" id="VBOS01000104">
    <property type="protein sequence ID" value="TMQ57805.1"/>
    <property type="molecule type" value="Genomic_DNA"/>
</dbReference>
<sequence length="77" mass="8563">MSAEHDPAPPAPGADARPPDQRFRDLGVKLLQRLNTLYNTGRTYKVGNSVFAQHVEGFLNLLKPSFEMAEEVVLARL</sequence>
<dbReference type="AlphaFoldDB" id="A0A538T2D6"/>
<feature type="non-terminal residue" evidence="2">
    <location>
        <position position="77"/>
    </location>
</feature>